<comment type="subcellular location">
    <subcellularLocation>
        <location evidence="1">Cell membrane</location>
        <topology evidence="1">Multi-pass membrane protein</topology>
    </subcellularLocation>
</comment>
<dbReference type="CDD" id="cd17324">
    <property type="entry name" value="MFS_NepI_like"/>
    <property type="match status" value="1"/>
</dbReference>
<sequence>MQQKYNLTTIMFSAIVIISTLYITQPIQPLLINEFQISTTQVTLFTSVILFALAIAPIFYGYLLEKFDTKLILIASLMLLGVFQCLLSFTQQYSTFLILRICEALMIPAALTATMTSLTRIDSKNKYIGLYVASTVFGGVLSRVGGGFLTTLFSWRFTFIALGISTLLIAFLTFKLPHTNTKIQSSKITFAIILDFLKDKRFLLLYSGAFLILFCFQGILNFMPHYITSLNPQITPAQIGFMYFGYIVGIITAILSKKITRFFKGEIKTIALGFFIFGASCWMMLFGDFWQLFFAIFTLCFGMFIINSVLSSFINTISKNKKGITNGLYLAFYYAGGTLGTTLPTYIYHPFGWNTLCLLLGGILFVSALVFYQSQKLFWQG</sequence>
<name>A0A0N1MN58_9HELI</name>
<feature type="transmembrane region" description="Helical" evidence="8">
    <location>
        <begin position="7"/>
        <end position="24"/>
    </location>
</feature>
<keyword evidence="4" id="KW-1003">Cell membrane</keyword>
<dbReference type="InterPro" id="IPR011701">
    <property type="entry name" value="MFS"/>
</dbReference>
<keyword evidence="5 8" id="KW-0812">Transmembrane</keyword>
<dbReference type="InterPro" id="IPR020846">
    <property type="entry name" value="MFS_dom"/>
</dbReference>
<dbReference type="Pfam" id="PF07690">
    <property type="entry name" value="MFS_1"/>
    <property type="match status" value="1"/>
</dbReference>
<dbReference type="PATRIC" id="fig|35818.11.peg.2324"/>
<evidence type="ECO:0000256" key="7">
    <source>
        <dbReference type="ARBA" id="ARBA00023136"/>
    </source>
</evidence>
<dbReference type="PROSITE" id="PS50850">
    <property type="entry name" value="MFS"/>
    <property type="match status" value="1"/>
</dbReference>
<proteinExistence type="inferred from homology"/>
<evidence type="ECO:0000256" key="8">
    <source>
        <dbReference type="SAM" id="Phobius"/>
    </source>
</evidence>
<evidence type="ECO:0000313" key="10">
    <source>
        <dbReference type="EMBL" id="KPH54922.1"/>
    </source>
</evidence>
<dbReference type="Gene3D" id="1.20.1250.20">
    <property type="entry name" value="MFS general substrate transporter like domains"/>
    <property type="match status" value="1"/>
</dbReference>
<feature type="transmembrane region" description="Helical" evidence="8">
    <location>
        <begin position="235"/>
        <end position="255"/>
    </location>
</feature>
<accession>A0A0N1MN58</accession>
<evidence type="ECO:0000256" key="3">
    <source>
        <dbReference type="ARBA" id="ARBA00022448"/>
    </source>
</evidence>
<evidence type="ECO:0000259" key="9">
    <source>
        <dbReference type="PROSITE" id="PS50850"/>
    </source>
</evidence>
<dbReference type="AlphaFoldDB" id="A0A0N1MN58"/>
<evidence type="ECO:0000256" key="6">
    <source>
        <dbReference type="ARBA" id="ARBA00022989"/>
    </source>
</evidence>
<dbReference type="InterPro" id="IPR036259">
    <property type="entry name" value="MFS_trans_sf"/>
</dbReference>
<reference evidence="10 11" key="1">
    <citation type="submission" date="2014-06" db="EMBL/GenBank/DDBJ databases">
        <title>Helicobacter pullorum isolates in fresh chicken meat - phenotypic and genotypic features.</title>
        <authorList>
            <person name="Borges V."/>
            <person name="Santos A."/>
            <person name="Correia C.B."/>
            <person name="Saraiva M."/>
            <person name="Menard A."/>
            <person name="Vieira L."/>
            <person name="Sampaio D.A."/>
            <person name="Gomes J.P."/>
            <person name="Oleastro M."/>
        </authorList>
    </citation>
    <scope>NUCLEOTIDE SEQUENCE [LARGE SCALE GENOMIC DNA]</scope>
    <source>
        <strain evidence="10 11">229334/12</strain>
    </source>
</reference>
<dbReference type="GO" id="GO:0005886">
    <property type="term" value="C:plasma membrane"/>
    <property type="evidence" value="ECO:0007669"/>
    <property type="project" value="UniProtKB-SubCell"/>
</dbReference>
<keyword evidence="3" id="KW-0813">Transport</keyword>
<organism evidence="10 11">
    <name type="scientific">Helicobacter pullorum</name>
    <dbReference type="NCBI Taxonomy" id="35818"/>
    <lineage>
        <taxon>Bacteria</taxon>
        <taxon>Pseudomonadati</taxon>
        <taxon>Campylobacterota</taxon>
        <taxon>Epsilonproteobacteria</taxon>
        <taxon>Campylobacterales</taxon>
        <taxon>Helicobacteraceae</taxon>
        <taxon>Helicobacter</taxon>
    </lineage>
</organism>
<gene>
    <name evidence="10" type="ORF">HPU229334_11740</name>
</gene>
<comment type="caution">
    <text evidence="10">The sequence shown here is derived from an EMBL/GenBank/DDBJ whole genome shotgun (WGS) entry which is preliminary data.</text>
</comment>
<evidence type="ECO:0000256" key="5">
    <source>
        <dbReference type="ARBA" id="ARBA00022692"/>
    </source>
</evidence>
<feature type="transmembrane region" description="Helical" evidence="8">
    <location>
        <begin position="96"/>
        <end position="116"/>
    </location>
</feature>
<dbReference type="GO" id="GO:0022857">
    <property type="term" value="F:transmembrane transporter activity"/>
    <property type="evidence" value="ECO:0007669"/>
    <property type="project" value="InterPro"/>
</dbReference>
<feature type="transmembrane region" description="Helical" evidence="8">
    <location>
        <begin position="292"/>
        <end position="315"/>
    </location>
</feature>
<feature type="transmembrane region" description="Helical" evidence="8">
    <location>
        <begin position="71"/>
        <end position="90"/>
    </location>
</feature>
<protein>
    <submittedName>
        <fullName evidence="10">Transporter</fullName>
    </submittedName>
</protein>
<comment type="similarity">
    <text evidence="2">Belongs to the major facilitator superfamily.</text>
</comment>
<evidence type="ECO:0000256" key="1">
    <source>
        <dbReference type="ARBA" id="ARBA00004651"/>
    </source>
</evidence>
<dbReference type="PANTHER" id="PTHR43271">
    <property type="entry name" value="BLL2771 PROTEIN"/>
    <property type="match status" value="1"/>
</dbReference>
<evidence type="ECO:0000256" key="2">
    <source>
        <dbReference type="ARBA" id="ARBA00008335"/>
    </source>
</evidence>
<dbReference type="Proteomes" id="UP000037997">
    <property type="component" value="Unassembled WGS sequence"/>
</dbReference>
<dbReference type="STRING" id="35818.HPU229336_06070"/>
<feature type="transmembrane region" description="Helical" evidence="8">
    <location>
        <begin position="203"/>
        <end position="223"/>
    </location>
</feature>
<evidence type="ECO:0000256" key="4">
    <source>
        <dbReference type="ARBA" id="ARBA00022475"/>
    </source>
</evidence>
<feature type="transmembrane region" description="Helical" evidence="8">
    <location>
        <begin position="128"/>
        <end position="149"/>
    </location>
</feature>
<dbReference type="SUPFAM" id="SSF103473">
    <property type="entry name" value="MFS general substrate transporter"/>
    <property type="match status" value="1"/>
</dbReference>
<keyword evidence="6 8" id="KW-1133">Transmembrane helix</keyword>
<feature type="domain" description="Major facilitator superfamily (MFS) profile" evidence="9">
    <location>
        <begin position="1"/>
        <end position="379"/>
    </location>
</feature>
<dbReference type="RefSeq" id="WP_054198587.1">
    <property type="nucleotide sequence ID" value="NZ_JNOC01000079.1"/>
</dbReference>
<dbReference type="EMBL" id="JNOC01000079">
    <property type="protein sequence ID" value="KPH54922.1"/>
    <property type="molecule type" value="Genomic_DNA"/>
</dbReference>
<evidence type="ECO:0000313" key="11">
    <source>
        <dbReference type="Proteomes" id="UP000037997"/>
    </source>
</evidence>
<feature type="transmembrane region" description="Helical" evidence="8">
    <location>
        <begin position="267"/>
        <end position="286"/>
    </location>
</feature>
<feature type="transmembrane region" description="Helical" evidence="8">
    <location>
        <begin position="155"/>
        <end position="174"/>
    </location>
</feature>
<feature type="transmembrane region" description="Helical" evidence="8">
    <location>
        <begin position="353"/>
        <end position="372"/>
    </location>
</feature>
<keyword evidence="7 8" id="KW-0472">Membrane</keyword>
<dbReference type="PANTHER" id="PTHR43271:SF1">
    <property type="entry name" value="INNER MEMBRANE TRANSPORT PROTEIN YNFM"/>
    <property type="match status" value="1"/>
</dbReference>
<feature type="transmembrane region" description="Helical" evidence="8">
    <location>
        <begin position="327"/>
        <end position="347"/>
    </location>
</feature>
<feature type="transmembrane region" description="Helical" evidence="8">
    <location>
        <begin position="44"/>
        <end position="64"/>
    </location>
</feature>